<evidence type="ECO:0000313" key="1">
    <source>
        <dbReference type="EMBL" id="MPD02083.1"/>
    </source>
</evidence>
<protein>
    <submittedName>
        <fullName evidence="1">Uncharacterized protein</fullName>
    </submittedName>
</protein>
<dbReference type="EMBL" id="VSRR010129850">
    <property type="protein sequence ID" value="MPD02083.1"/>
    <property type="molecule type" value="Genomic_DNA"/>
</dbReference>
<gene>
    <name evidence="1" type="ORF">E2C01_097641</name>
</gene>
<dbReference type="AlphaFoldDB" id="A0A5B7K0X2"/>
<sequence length="46" mass="5077">MGRRQVCVKAANTWAREQQVCEWRVGASTRPGNLQALSEKPSSAMS</sequence>
<reference evidence="1 2" key="1">
    <citation type="submission" date="2019-05" db="EMBL/GenBank/DDBJ databases">
        <title>Another draft genome of Portunus trituberculatus and its Hox gene families provides insights of decapod evolution.</title>
        <authorList>
            <person name="Jeong J.-H."/>
            <person name="Song I."/>
            <person name="Kim S."/>
            <person name="Choi T."/>
            <person name="Kim D."/>
            <person name="Ryu S."/>
            <person name="Kim W."/>
        </authorList>
    </citation>
    <scope>NUCLEOTIDE SEQUENCE [LARGE SCALE GENOMIC DNA]</scope>
    <source>
        <tissue evidence="1">Muscle</tissue>
    </source>
</reference>
<name>A0A5B7K0X2_PORTR</name>
<organism evidence="1 2">
    <name type="scientific">Portunus trituberculatus</name>
    <name type="common">Swimming crab</name>
    <name type="synonym">Neptunus trituberculatus</name>
    <dbReference type="NCBI Taxonomy" id="210409"/>
    <lineage>
        <taxon>Eukaryota</taxon>
        <taxon>Metazoa</taxon>
        <taxon>Ecdysozoa</taxon>
        <taxon>Arthropoda</taxon>
        <taxon>Crustacea</taxon>
        <taxon>Multicrustacea</taxon>
        <taxon>Malacostraca</taxon>
        <taxon>Eumalacostraca</taxon>
        <taxon>Eucarida</taxon>
        <taxon>Decapoda</taxon>
        <taxon>Pleocyemata</taxon>
        <taxon>Brachyura</taxon>
        <taxon>Eubrachyura</taxon>
        <taxon>Portunoidea</taxon>
        <taxon>Portunidae</taxon>
        <taxon>Portuninae</taxon>
        <taxon>Portunus</taxon>
    </lineage>
</organism>
<dbReference type="Proteomes" id="UP000324222">
    <property type="component" value="Unassembled WGS sequence"/>
</dbReference>
<proteinExistence type="predicted"/>
<evidence type="ECO:0000313" key="2">
    <source>
        <dbReference type="Proteomes" id="UP000324222"/>
    </source>
</evidence>
<comment type="caution">
    <text evidence="1">The sequence shown here is derived from an EMBL/GenBank/DDBJ whole genome shotgun (WGS) entry which is preliminary data.</text>
</comment>
<keyword evidence="2" id="KW-1185">Reference proteome</keyword>
<accession>A0A5B7K0X2</accession>